<evidence type="ECO:0000259" key="3">
    <source>
        <dbReference type="Pfam" id="PF00534"/>
    </source>
</evidence>
<dbReference type="Pfam" id="PF00534">
    <property type="entry name" value="Glycos_transf_1"/>
    <property type="match status" value="1"/>
</dbReference>
<sequence length="381" mass="42363">MSTDDLLGERPALRGDPVWTDDVLGGRSAAIVHEWYGSTGGAELVFRHIAGLLPAADRYALWADRDADVSVFGRLRESWLASTPLRHSKALALPLMPLAWRTLTRQHYDVVLSSSHAFAHTVRIGDPRQTRHLSYVHTPARYIWSPEFDERGANPLLHGPRRILQAADRRLSRHVHAYATNSREVRQRIQRFWKRDAEVIYPPVDAAYFGAAPEGSRDYLLGLGRWIPYKNFDLMMAIAEASGRPLVIAGHGPDEARLRRLAAASGAEITIELRPDRARLRELYAGACALLFPVHEDFGIIPVEAQAAGTPIIGLRRGGLLETVIDGETGVLVDGYDPAGYVAALDRLDELDPTRIRAHAQTFAPELFAARMNTWIADALR</sequence>
<dbReference type="SUPFAM" id="SSF53756">
    <property type="entry name" value="UDP-Glycosyltransferase/glycogen phosphorylase"/>
    <property type="match status" value="1"/>
</dbReference>
<comment type="caution">
    <text evidence="5">The sequence shown here is derived from an EMBL/GenBank/DDBJ whole genome shotgun (WGS) entry which is preliminary data.</text>
</comment>
<dbReference type="Gene3D" id="3.40.50.2000">
    <property type="entry name" value="Glycogen Phosphorylase B"/>
    <property type="match status" value="2"/>
</dbReference>
<protein>
    <submittedName>
        <fullName evidence="5">Glycosyltransferase involved in cell wall biosynthesis</fullName>
    </submittedName>
</protein>
<dbReference type="PANTHER" id="PTHR45947">
    <property type="entry name" value="SULFOQUINOVOSYL TRANSFERASE SQD2"/>
    <property type="match status" value="1"/>
</dbReference>
<evidence type="ECO:0000256" key="1">
    <source>
        <dbReference type="ARBA" id="ARBA00022676"/>
    </source>
</evidence>
<keyword evidence="2 5" id="KW-0808">Transferase</keyword>
<accession>A0A561WL12</accession>
<dbReference type="Proteomes" id="UP000320239">
    <property type="component" value="Unassembled WGS sequence"/>
</dbReference>
<feature type="domain" description="Glycosyl transferase family 1" evidence="3">
    <location>
        <begin position="217"/>
        <end position="355"/>
    </location>
</feature>
<proteinExistence type="predicted"/>
<dbReference type="InterPro" id="IPR028098">
    <property type="entry name" value="Glyco_trans_4-like_N"/>
</dbReference>
<keyword evidence="1" id="KW-0328">Glycosyltransferase</keyword>
<evidence type="ECO:0000259" key="4">
    <source>
        <dbReference type="Pfam" id="PF13439"/>
    </source>
</evidence>
<dbReference type="EMBL" id="VIWY01000002">
    <property type="protein sequence ID" value="TWG24533.1"/>
    <property type="molecule type" value="Genomic_DNA"/>
</dbReference>
<evidence type="ECO:0000256" key="2">
    <source>
        <dbReference type="ARBA" id="ARBA00022679"/>
    </source>
</evidence>
<dbReference type="RefSeq" id="WP_239082719.1">
    <property type="nucleotide sequence ID" value="NZ_BOMX01000162.1"/>
</dbReference>
<organism evidence="5 6">
    <name type="scientific">Actinoplanes teichomyceticus</name>
    <dbReference type="NCBI Taxonomy" id="1867"/>
    <lineage>
        <taxon>Bacteria</taxon>
        <taxon>Bacillati</taxon>
        <taxon>Actinomycetota</taxon>
        <taxon>Actinomycetes</taxon>
        <taxon>Micromonosporales</taxon>
        <taxon>Micromonosporaceae</taxon>
        <taxon>Actinoplanes</taxon>
    </lineage>
</organism>
<dbReference type="InterPro" id="IPR001296">
    <property type="entry name" value="Glyco_trans_1"/>
</dbReference>
<name>A0A561WL12_ACTTI</name>
<gene>
    <name evidence="5" type="ORF">FHX34_1021093</name>
</gene>
<reference evidence="5 6" key="1">
    <citation type="submission" date="2019-06" db="EMBL/GenBank/DDBJ databases">
        <title>Sequencing the genomes of 1000 actinobacteria strains.</title>
        <authorList>
            <person name="Klenk H.-P."/>
        </authorList>
    </citation>
    <scope>NUCLEOTIDE SEQUENCE [LARGE SCALE GENOMIC DNA]</scope>
    <source>
        <strain evidence="5 6">DSM 43866</strain>
    </source>
</reference>
<dbReference type="GO" id="GO:0016757">
    <property type="term" value="F:glycosyltransferase activity"/>
    <property type="evidence" value="ECO:0007669"/>
    <property type="project" value="UniProtKB-KW"/>
</dbReference>
<dbReference type="PANTHER" id="PTHR45947:SF3">
    <property type="entry name" value="SULFOQUINOVOSYL TRANSFERASE SQD2"/>
    <property type="match status" value="1"/>
</dbReference>
<dbReference type="GO" id="GO:1901137">
    <property type="term" value="P:carbohydrate derivative biosynthetic process"/>
    <property type="evidence" value="ECO:0007669"/>
    <property type="project" value="UniProtKB-ARBA"/>
</dbReference>
<dbReference type="InterPro" id="IPR050194">
    <property type="entry name" value="Glycosyltransferase_grp1"/>
</dbReference>
<dbReference type="AlphaFoldDB" id="A0A561WL12"/>
<feature type="domain" description="Glycosyltransferase subfamily 4-like N-terminal" evidence="4">
    <location>
        <begin position="40"/>
        <end position="206"/>
    </location>
</feature>
<dbReference type="Pfam" id="PF13439">
    <property type="entry name" value="Glyco_transf_4"/>
    <property type="match status" value="1"/>
</dbReference>
<evidence type="ECO:0000313" key="5">
    <source>
        <dbReference type="EMBL" id="TWG24533.1"/>
    </source>
</evidence>
<evidence type="ECO:0000313" key="6">
    <source>
        <dbReference type="Proteomes" id="UP000320239"/>
    </source>
</evidence>
<keyword evidence="6" id="KW-1185">Reference proteome</keyword>